<dbReference type="AlphaFoldDB" id="A0A545U484"/>
<evidence type="ECO:0000256" key="1">
    <source>
        <dbReference type="ARBA" id="ARBA00022670"/>
    </source>
</evidence>
<dbReference type="GO" id="GO:0004197">
    <property type="term" value="F:cysteine-type endopeptidase activity"/>
    <property type="evidence" value="ECO:0007669"/>
    <property type="project" value="InterPro"/>
</dbReference>
<reference evidence="5 6" key="1">
    <citation type="submission" date="2019-06" db="EMBL/GenBank/DDBJ databases">
        <title>Whole genome sequence for Cellvibrionaceae sp. R142.</title>
        <authorList>
            <person name="Wang G."/>
        </authorList>
    </citation>
    <scope>NUCLEOTIDE SEQUENCE [LARGE SCALE GENOMIC DNA]</scope>
    <source>
        <strain evidence="5 6">R142</strain>
    </source>
</reference>
<feature type="domain" description="Peptidase C58 YopT-type" evidence="4">
    <location>
        <begin position="40"/>
        <end position="208"/>
    </location>
</feature>
<dbReference type="InterPro" id="IPR006473">
    <property type="entry name" value="Peptidase_C58_Yopt"/>
</dbReference>
<keyword evidence="2" id="KW-0378">Hydrolase</keyword>
<gene>
    <name evidence="5" type="ORF">FKG94_06390</name>
</gene>
<dbReference type="Gene3D" id="3.90.70.20">
    <property type="match status" value="1"/>
</dbReference>
<evidence type="ECO:0000313" key="5">
    <source>
        <dbReference type="EMBL" id="TQV84282.1"/>
    </source>
</evidence>
<proteinExistence type="predicted"/>
<keyword evidence="6" id="KW-1185">Reference proteome</keyword>
<dbReference type="RefSeq" id="WP_142903361.1">
    <property type="nucleotide sequence ID" value="NZ_ML660089.1"/>
</dbReference>
<evidence type="ECO:0000259" key="4">
    <source>
        <dbReference type="Pfam" id="PF03543"/>
    </source>
</evidence>
<accession>A0A545U484</accession>
<keyword evidence="1" id="KW-0645">Protease</keyword>
<evidence type="ECO:0000256" key="3">
    <source>
        <dbReference type="ARBA" id="ARBA00022807"/>
    </source>
</evidence>
<evidence type="ECO:0000256" key="2">
    <source>
        <dbReference type="ARBA" id="ARBA00022801"/>
    </source>
</evidence>
<dbReference type="Pfam" id="PF03543">
    <property type="entry name" value="Peptidase_C58"/>
    <property type="match status" value="1"/>
</dbReference>
<protein>
    <recommendedName>
        <fullName evidence="4">Peptidase C58 YopT-type domain-containing protein</fullName>
    </recommendedName>
</protein>
<dbReference type="GO" id="GO:0006508">
    <property type="term" value="P:proteolysis"/>
    <property type="evidence" value="ECO:0007669"/>
    <property type="project" value="UniProtKB-KW"/>
</dbReference>
<comment type="caution">
    <text evidence="5">The sequence shown here is derived from an EMBL/GenBank/DDBJ whole genome shotgun (WGS) entry which is preliminary data.</text>
</comment>
<organism evidence="5 6">
    <name type="scientific">Exilibacterium tricleocarpae</name>
    <dbReference type="NCBI Taxonomy" id="2591008"/>
    <lineage>
        <taxon>Bacteria</taxon>
        <taxon>Pseudomonadati</taxon>
        <taxon>Pseudomonadota</taxon>
        <taxon>Gammaproteobacteria</taxon>
        <taxon>Cellvibrionales</taxon>
        <taxon>Cellvibrionaceae</taxon>
        <taxon>Exilibacterium</taxon>
    </lineage>
</organism>
<dbReference type="EMBL" id="VHSG01000006">
    <property type="protein sequence ID" value="TQV84282.1"/>
    <property type="molecule type" value="Genomic_DNA"/>
</dbReference>
<keyword evidence="3" id="KW-0788">Thiol protease</keyword>
<dbReference type="Proteomes" id="UP000319732">
    <property type="component" value="Unassembled WGS sequence"/>
</dbReference>
<evidence type="ECO:0000313" key="6">
    <source>
        <dbReference type="Proteomes" id="UP000319732"/>
    </source>
</evidence>
<sequence>MRFETLARNYGSGYLLYSQSDILTGNRDTNPYLAMSPDNNSGVCLGLAMGFLLYSRRFSYQQPLRWISEFVDDTSSGYEDKGNFHNVSDLQTFIGCVMQDQGALSTLAGRTRALEDGMWNVSLKYKQSKMFHWSGEEVIPLIRPHINSDTDNAYWLIAATNSLMVGHAMALRSMVHPTTGFRLLIFFEPNYGVVQFQGVTSIDNFRKFLNGFACGEGRDYFATLAELYRFS</sequence>
<name>A0A545U484_9GAMM</name>